<evidence type="ECO:0000256" key="4">
    <source>
        <dbReference type="ARBA" id="ARBA00023002"/>
    </source>
</evidence>
<dbReference type="InterPro" id="IPR050562">
    <property type="entry name" value="FAD_mOase_fung"/>
</dbReference>
<evidence type="ECO:0000313" key="8">
    <source>
        <dbReference type="Proteomes" id="UP000054771"/>
    </source>
</evidence>
<dbReference type="OrthoDB" id="10029326at2759"/>
<dbReference type="PANTHER" id="PTHR47356">
    <property type="entry name" value="FAD-DEPENDENT MONOOXYGENASE ASQG-RELATED"/>
    <property type="match status" value="1"/>
</dbReference>
<keyword evidence="2" id="KW-0285">Flavoprotein</keyword>
<reference evidence="8" key="1">
    <citation type="journal article" date="2016" name="Genome Announc.">
        <title>Draft genome sequences of fungus Aspergillus calidoustus.</title>
        <authorList>
            <person name="Horn F."/>
            <person name="Linde J."/>
            <person name="Mattern D.J."/>
            <person name="Walther G."/>
            <person name="Guthke R."/>
            <person name="Scherlach K."/>
            <person name="Martin K."/>
            <person name="Brakhage A.A."/>
            <person name="Petzke L."/>
            <person name="Valiante V."/>
        </authorList>
    </citation>
    <scope>NUCLEOTIDE SEQUENCE [LARGE SCALE GENOMIC DNA]</scope>
    <source>
        <strain evidence="8">SF006504</strain>
    </source>
</reference>
<evidence type="ECO:0000256" key="1">
    <source>
        <dbReference type="ARBA" id="ARBA00007992"/>
    </source>
</evidence>
<dbReference type="EMBL" id="CDMC01000001">
    <property type="protein sequence ID" value="CEL00909.1"/>
    <property type="molecule type" value="Genomic_DNA"/>
</dbReference>
<dbReference type="Pfam" id="PF01494">
    <property type="entry name" value="FAD_binding_3"/>
    <property type="match status" value="1"/>
</dbReference>
<comment type="similarity">
    <text evidence="1">Belongs to the paxM FAD-dependent monooxygenase family.</text>
</comment>
<evidence type="ECO:0000313" key="7">
    <source>
        <dbReference type="EMBL" id="CEL00909.1"/>
    </source>
</evidence>
<keyword evidence="3" id="KW-0274">FAD</keyword>
<evidence type="ECO:0000256" key="2">
    <source>
        <dbReference type="ARBA" id="ARBA00022630"/>
    </source>
</evidence>
<proteinExistence type="inferred from homology"/>
<dbReference type="GO" id="GO:0071949">
    <property type="term" value="F:FAD binding"/>
    <property type="evidence" value="ECO:0007669"/>
    <property type="project" value="InterPro"/>
</dbReference>
<dbReference type="InterPro" id="IPR036188">
    <property type="entry name" value="FAD/NAD-bd_sf"/>
</dbReference>
<organism evidence="7 8">
    <name type="scientific">Aspergillus calidoustus</name>
    <dbReference type="NCBI Taxonomy" id="454130"/>
    <lineage>
        <taxon>Eukaryota</taxon>
        <taxon>Fungi</taxon>
        <taxon>Dikarya</taxon>
        <taxon>Ascomycota</taxon>
        <taxon>Pezizomycotina</taxon>
        <taxon>Eurotiomycetes</taxon>
        <taxon>Eurotiomycetidae</taxon>
        <taxon>Eurotiales</taxon>
        <taxon>Aspergillaceae</taxon>
        <taxon>Aspergillus</taxon>
        <taxon>Aspergillus subgen. Nidulantes</taxon>
    </lineage>
</organism>
<keyword evidence="4" id="KW-0560">Oxidoreductase</keyword>
<accession>A0A0U5FQM4</accession>
<keyword evidence="8" id="KW-1185">Reference proteome</keyword>
<feature type="compositionally biased region" description="Basic and acidic residues" evidence="5">
    <location>
        <begin position="8"/>
        <end position="21"/>
    </location>
</feature>
<dbReference type="PANTHER" id="PTHR47356:SF2">
    <property type="entry name" value="FAD-BINDING DOMAIN-CONTAINING PROTEIN-RELATED"/>
    <property type="match status" value="1"/>
</dbReference>
<name>A0A0U5FQM4_ASPCI</name>
<dbReference type="InterPro" id="IPR002938">
    <property type="entry name" value="FAD-bd"/>
</dbReference>
<dbReference type="SUPFAM" id="SSF51905">
    <property type="entry name" value="FAD/NAD(P)-binding domain"/>
    <property type="match status" value="1"/>
</dbReference>
<dbReference type="GO" id="GO:0004497">
    <property type="term" value="F:monooxygenase activity"/>
    <property type="evidence" value="ECO:0007669"/>
    <property type="project" value="InterPro"/>
</dbReference>
<evidence type="ECO:0000259" key="6">
    <source>
        <dbReference type="Pfam" id="PF01494"/>
    </source>
</evidence>
<evidence type="ECO:0000256" key="5">
    <source>
        <dbReference type="SAM" id="MobiDB-lite"/>
    </source>
</evidence>
<dbReference type="Gene3D" id="3.50.50.60">
    <property type="entry name" value="FAD/NAD(P)-binding domain"/>
    <property type="match status" value="1"/>
</dbReference>
<feature type="domain" description="FAD-binding" evidence="6">
    <location>
        <begin position="126"/>
        <end position="179"/>
    </location>
</feature>
<gene>
    <name evidence="7" type="ORF">ASPCAL00501</name>
</gene>
<sequence>MLHAGARFHPERVTQDQEKGTTPRGVQLHPRPIGPIAGIKPTEQVISCHKDTSILVFPGKDGRIGWGLIAKLSNACIYPDCPRRLSPEEIQVMGESAADLQVYRDVRFRDLWERTAPSARASTMLHEGLFETWSCGRIVCVGHSISKMTPNFAQGANTAIEGAAVLANVLCELSPLEARSEHEIAALLHNYSRRQLKRLQIIHAISESVTRVHTRANWMRKALGRYVYPYVPGLALRTFGGVIAPAPYLEYAPLPRRAAELAAWKCSGNKSANAAKWICVLFIALLSCTLWYAIRASE</sequence>
<dbReference type="STRING" id="454130.A0A0U5FQM4"/>
<feature type="region of interest" description="Disordered" evidence="5">
    <location>
        <begin position="1"/>
        <end position="33"/>
    </location>
</feature>
<dbReference type="AlphaFoldDB" id="A0A0U5FQM4"/>
<dbReference type="Proteomes" id="UP000054771">
    <property type="component" value="Unassembled WGS sequence"/>
</dbReference>
<evidence type="ECO:0000256" key="3">
    <source>
        <dbReference type="ARBA" id="ARBA00022827"/>
    </source>
</evidence>
<protein>
    <recommendedName>
        <fullName evidence="6">FAD-binding domain-containing protein</fullName>
    </recommendedName>
</protein>